<sequence>MSLQRWFFGGAALLLSAQALAVGTGAGTTISNTASATYTDTLGTPQSVSSNTTSLRVDELLDVTVASNDAGYIPASSPESGAVLSFTVTNTGNGGEAYDLAVNSALTGDQFDPQNTLIYIDSNGDGLYDAGDALYDSSTPLQLTADESIAVFVVADIPDAQSSSDLGLIELTAESITAQASAGSDAPGTVFAGQGDGGGNAVVGSSGAAAAAQNGYQIILVQPAFTKSQSVVDPFGGSAAVQGAIITYTLTFSASGVGDITDVILSDDIPDNTSYVAGSITLNGAGKSDAADTDEARFDSSTTPPFVEINIGTVTAPATYTATFQVEID</sequence>
<feature type="chain" id="PRO_5045363267" description="DUF11 domain-containing protein" evidence="1">
    <location>
        <begin position="22"/>
        <end position="329"/>
    </location>
</feature>
<dbReference type="NCBIfam" id="TIGR01451">
    <property type="entry name" value="B_ant_repeat"/>
    <property type="match status" value="1"/>
</dbReference>
<feature type="signal peptide" evidence="1">
    <location>
        <begin position="1"/>
        <end position="21"/>
    </location>
</feature>
<evidence type="ECO:0000313" key="3">
    <source>
        <dbReference type="Proteomes" id="UP000664293"/>
    </source>
</evidence>
<protein>
    <recommendedName>
        <fullName evidence="4">DUF11 domain-containing protein</fullName>
    </recommendedName>
</protein>
<keyword evidence="1" id="KW-0732">Signal</keyword>
<organism evidence="2 3">
    <name type="scientific">Microbulbifer salipaludis</name>
    <dbReference type="NCBI Taxonomy" id="187980"/>
    <lineage>
        <taxon>Bacteria</taxon>
        <taxon>Pseudomonadati</taxon>
        <taxon>Pseudomonadota</taxon>
        <taxon>Gammaproteobacteria</taxon>
        <taxon>Cellvibrionales</taxon>
        <taxon>Microbulbiferaceae</taxon>
        <taxon>Microbulbifer</taxon>
    </lineage>
</organism>
<name>A0ABS3E4Y7_9GAMM</name>
<dbReference type="Proteomes" id="UP000664293">
    <property type="component" value="Unassembled WGS sequence"/>
</dbReference>
<evidence type="ECO:0000256" key="1">
    <source>
        <dbReference type="SAM" id="SignalP"/>
    </source>
</evidence>
<accession>A0ABS3E4Y7</accession>
<gene>
    <name evidence="2" type="ORF">JF535_05800</name>
</gene>
<keyword evidence="3" id="KW-1185">Reference proteome</keyword>
<reference evidence="2 3" key="1">
    <citation type="submission" date="2020-12" db="EMBL/GenBank/DDBJ databases">
        <title>Oil enriched cultivation method for isolating marine PHA-producing bacteria.</title>
        <authorList>
            <person name="Zheng W."/>
            <person name="Yu S."/>
            <person name="Huang Y."/>
        </authorList>
    </citation>
    <scope>NUCLEOTIDE SEQUENCE [LARGE SCALE GENOMIC DNA]</scope>
    <source>
        <strain evidence="2 3">SN0-2</strain>
    </source>
</reference>
<proteinExistence type="predicted"/>
<dbReference type="EMBL" id="JAEKJR010000002">
    <property type="protein sequence ID" value="MBN8430365.1"/>
    <property type="molecule type" value="Genomic_DNA"/>
</dbReference>
<evidence type="ECO:0008006" key="4">
    <source>
        <dbReference type="Google" id="ProtNLM"/>
    </source>
</evidence>
<dbReference type="RefSeq" id="WP_207000277.1">
    <property type="nucleotide sequence ID" value="NZ_JAEKJR010000002.1"/>
</dbReference>
<dbReference type="InterPro" id="IPR047589">
    <property type="entry name" value="DUF11_rpt"/>
</dbReference>
<comment type="caution">
    <text evidence="2">The sequence shown here is derived from an EMBL/GenBank/DDBJ whole genome shotgun (WGS) entry which is preliminary data.</text>
</comment>
<evidence type="ECO:0000313" key="2">
    <source>
        <dbReference type="EMBL" id="MBN8430365.1"/>
    </source>
</evidence>